<keyword evidence="7" id="KW-0443">Lipid metabolism</keyword>
<dbReference type="GO" id="GO:0008203">
    <property type="term" value="P:cholesterol metabolic process"/>
    <property type="evidence" value="ECO:0007669"/>
    <property type="project" value="UniProtKB-KW"/>
</dbReference>
<evidence type="ECO:0000256" key="7">
    <source>
        <dbReference type="ARBA" id="ARBA00023098"/>
    </source>
</evidence>
<comment type="pathway">
    <text evidence="12">Steroid metabolism; cholesterol degradation.</text>
</comment>
<feature type="domain" description="Glucose-methanol-choline oxidoreductase N-terminal" evidence="17">
    <location>
        <begin position="94"/>
        <end position="117"/>
    </location>
</feature>
<dbReference type="KEGG" id="fiy:BN1229_v1_0803"/>
<accession>A0A0D6JBF2</accession>
<evidence type="ECO:0000256" key="14">
    <source>
        <dbReference type="ARBA" id="ARBA00049744"/>
    </source>
</evidence>
<evidence type="ECO:0000256" key="9">
    <source>
        <dbReference type="ARBA" id="ARBA00023221"/>
    </source>
</evidence>
<keyword evidence="5 16" id="KW-0274">FAD</keyword>
<keyword evidence="3" id="KW-0153">Cholesterol metabolism</keyword>
<evidence type="ECO:0000256" key="3">
    <source>
        <dbReference type="ARBA" id="ARBA00022548"/>
    </source>
</evidence>
<comment type="cofactor">
    <cofactor evidence="1">
        <name>FAD</name>
        <dbReference type="ChEBI" id="CHEBI:57692"/>
    </cofactor>
</comment>
<keyword evidence="9" id="KW-0753">Steroid metabolism</keyword>
<evidence type="ECO:0000256" key="13">
    <source>
        <dbReference type="ARBA" id="ARBA00049723"/>
    </source>
</evidence>
<protein>
    <recommendedName>
        <fullName evidence="14">Cholesterol oxidase</fullName>
        <ecNumber evidence="13">1.1.3.6</ecNumber>
        <ecNumber evidence="11">5.3.3.1</ecNumber>
    </recommendedName>
    <alternativeName>
        <fullName evidence="15">Cholesterol isomerase</fullName>
    </alternativeName>
</protein>
<evidence type="ECO:0000256" key="6">
    <source>
        <dbReference type="ARBA" id="ARBA00023002"/>
    </source>
</evidence>
<evidence type="ECO:0000259" key="17">
    <source>
        <dbReference type="PROSITE" id="PS00623"/>
    </source>
</evidence>
<dbReference type="PROSITE" id="PS00623">
    <property type="entry name" value="GMC_OXRED_1"/>
    <property type="match status" value="1"/>
</dbReference>
<dbReference type="PANTHER" id="PTHR47470:SF1">
    <property type="entry name" value="FAD-DEPENDENT OXIDOREDUCTASE 2 FAD BINDING DOMAIN-CONTAINING PROTEIN"/>
    <property type="match status" value="1"/>
</dbReference>
<dbReference type="EMBL" id="LN829119">
    <property type="protein sequence ID" value="CPR16426.1"/>
    <property type="molecule type" value="Genomic_DNA"/>
</dbReference>
<evidence type="ECO:0000256" key="16">
    <source>
        <dbReference type="RuleBase" id="RU003968"/>
    </source>
</evidence>
<dbReference type="EC" id="5.3.3.1" evidence="11"/>
<reference evidence="19" key="1">
    <citation type="submission" date="2015-02" db="EMBL/GenBank/DDBJ databases">
        <authorList>
            <person name="Chooi Y.-H."/>
        </authorList>
    </citation>
    <scope>NUCLEOTIDE SEQUENCE [LARGE SCALE GENOMIC DNA]</scope>
    <source>
        <strain evidence="19">strain Y</strain>
    </source>
</reference>
<dbReference type="PANTHER" id="PTHR47470">
    <property type="entry name" value="CHOLESTEROL OXIDASE"/>
    <property type="match status" value="1"/>
</dbReference>
<evidence type="ECO:0000256" key="8">
    <source>
        <dbReference type="ARBA" id="ARBA00023166"/>
    </source>
</evidence>
<keyword evidence="4 16" id="KW-0285">Flavoprotein</keyword>
<comment type="similarity">
    <text evidence="2 16">Belongs to the GMC oxidoreductase family.</text>
</comment>
<dbReference type="Pfam" id="PF13450">
    <property type="entry name" value="NAD_binding_8"/>
    <property type="match status" value="1"/>
</dbReference>
<evidence type="ECO:0000256" key="10">
    <source>
        <dbReference type="ARBA" id="ARBA00023235"/>
    </source>
</evidence>
<dbReference type="EC" id="1.1.3.6" evidence="13"/>
<dbReference type="SUPFAM" id="SSF51905">
    <property type="entry name" value="FAD/NAD(P)-binding domain"/>
    <property type="match status" value="1"/>
</dbReference>
<evidence type="ECO:0000256" key="12">
    <source>
        <dbReference type="ARBA" id="ARBA00049645"/>
    </source>
</evidence>
<dbReference type="OrthoDB" id="9798604at2"/>
<evidence type="ECO:0000313" key="19">
    <source>
        <dbReference type="Proteomes" id="UP000033187"/>
    </source>
</evidence>
<keyword evidence="6" id="KW-0560">Oxidoreductase</keyword>
<dbReference type="InterPro" id="IPR007867">
    <property type="entry name" value="GMC_OxRtase_C"/>
</dbReference>
<dbReference type="GO" id="GO:0004769">
    <property type="term" value="F:steroid Delta-isomerase activity"/>
    <property type="evidence" value="ECO:0007669"/>
    <property type="project" value="UniProtKB-EC"/>
</dbReference>
<dbReference type="Pfam" id="PF00732">
    <property type="entry name" value="GMC_oxred_N"/>
    <property type="match status" value="1"/>
</dbReference>
<evidence type="ECO:0000256" key="5">
    <source>
        <dbReference type="ARBA" id="ARBA00022827"/>
    </source>
</evidence>
<dbReference type="Pfam" id="PF05199">
    <property type="entry name" value="GMC_oxred_C"/>
    <property type="match status" value="1"/>
</dbReference>
<keyword evidence="19" id="KW-1185">Reference proteome</keyword>
<dbReference type="Proteomes" id="UP000033187">
    <property type="component" value="Chromosome 1"/>
</dbReference>
<keyword evidence="8" id="KW-1207">Sterol metabolism</keyword>
<dbReference type="GO" id="GO:0050660">
    <property type="term" value="F:flavin adenine dinucleotide binding"/>
    <property type="evidence" value="ECO:0007669"/>
    <property type="project" value="InterPro"/>
</dbReference>
<evidence type="ECO:0000256" key="4">
    <source>
        <dbReference type="ARBA" id="ARBA00022630"/>
    </source>
</evidence>
<evidence type="ECO:0000313" key="18">
    <source>
        <dbReference type="EMBL" id="CPR16426.1"/>
    </source>
</evidence>
<dbReference type="Gene3D" id="3.50.50.60">
    <property type="entry name" value="FAD/NAD(P)-binding domain"/>
    <property type="match status" value="1"/>
</dbReference>
<keyword evidence="10" id="KW-0413">Isomerase</keyword>
<dbReference type="Gene3D" id="3.30.410.10">
    <property type="entry name" value="Cholesterol Oxidase, domain 2"/>
    <property type="match status" value="1"/>
</dbReference>
<evidence type="ECO:0000256" key="11">
    <source>
        <dbReference type="ARBA" id="ARBA00038856"/>
    </source>
</evidence>
<dbReference type="RefSeq" id="WP_052743673.1">
    <property type="nucleotide sequence ID" value="NZ_LN829118.1"/>
</dbReference>
<dbReference type="GO" id="GO:0016995">
    <property type="term" value="F:cholesterol oxidase activity"/>
    <property type="evidence" value="ECO:0007669"/>
    <property type="project" value="UniProtKB-EC"/>
</dbReference>
<sequence length="549" mass="57695">MTRLSKPLSEIKPCYDVIIVGSGYGGGVSASRLARTGKRVAVLERGREVLTGEFPNRFPDLKNELQVTGKSVRTGSPTGLYDVRLGEHMHILVGCGLGGGSLVNAGVALRPTARVFEDHAWPEELRQDGWLQEGYVRAQNWLRPAKDPRAASMTKFNALKTAADRLGHAMVETPVAVSFSETINAAGRTQAACTSCGDCCAGCNVGAKTTVAVTYLPDAVAHGAELFTHAKVSSLEKQSDGTWQLHVEDLRKDGQKEGFKLSAPVIILAAGTLGSTEILLRAAAKGLAVSDRLGHRFSANGDIIAFGYGLKAKVNAVGIGHPPKLEDFAVGPSVTGQLEVRDAETLENELTVQDGALPSALAPILPVMFVPNGRILGALKSLVSGVYRGPFAHLQTIFAVSHDSASGRFILDSDRLSLSWPGAKDEPVYTRIDAALAQIVGDAGGSYVKNPLAGTVMGHQPATAHPLGGCSMAEDCTTGVVNHKGQVFDAGASGSTDVHRGLYVIDGSIIPRSLGVNPLLTITALAERAMAHFATDHDLSFSAEPAKAS</sequence>
<gene>
    <name evidence="18" type="ORF">YBN1229_v1_0803</name>
</gene>
<dbReference type="AlphaFoldDB" id="A0A0D6JBF2"/>
<proteinExistence type="inferred from homology"/>
<evidence type="ECO:0000256" key="2">
    <source>
        <dbReference type="ARBA" id="ARBA00010790"/>
    </source>
</evidence>
<dbReference type="InterPro" id="IPR000172">
    <property type="entry name" value="GMC_OxRdtase_N"/>
</dbReference>
<dbReference type="InterPro" id="IPR052542">
    <property type="entry name" value="Cholesterol_Oxidase"/>
</dbReference>
<name>A0A0D6JBF2_9HYPH</name>
<organism evidence="18 19">
    <name type="scientific">Candidatus Filomicrobium marinum</name>
    <dbReference type="NCBI Taxonomy" id="1608628"/>
    <lineage>
        <taxon>Bacteria</taxon>
        <taxon>Pseudomonadati</taxon>
        <taxon>Pseudomonadota</taxon>
        <taxon>Alphaproteobacteria</taxon>
        <taxon>Hyphomicrobiales</taxon>
        <taxon>Hyphomicrobiaceae</taxon>
        <taxon>Filomicrobium</taxon>
    </lineage>
</organism>
<evidence type="ECO:0000256" key="1">
    <source>
        <dbReference type="ARBA" id="ARBA00001974"/>
    </source>
</evidence>
<evidence type="ECO:0000256" key="15">
    <source>
        <dbReference type="ARBA" id="ARBA00049778"/>
    </source>
</evidence>
<dbReference type="KEGG" id="fil:BN1229_v1_0799"/>
<dbReference type="InterPro" id="IPR036188">
    <property type="entry name" value="FAD/NAD-bd_sf"/>
</dbReference>